<dbReference type="InterPro" id="IPR043198">
    <property type="entry name" value="Cyclin/Ssn8"/>
</dbReference>
<feature type="domain" description="Cyclin-like" evidence="2">
    <location>
        <begin position="80"/>
        <end position="217"/>
    </location>
</feature>
<feature type="domain" description="Cyclin-like" evidence="2">
    <location>
        <begin position="233"/>
        <end position="339"/>
    </location>
</feature>
<reference evidence="3 4" key="1">
    <citation type="submission" date="2024-10" db="EMBL/GenBank/DDBJ databases">
        <title>Updated reference genomes for cyclostephanoid diatoms.</title>
        <authorList>
            <person name="Roberts W.R."/>
            <person name="Alverson A.J."/>
        </authorList>
    </citation>
    <scope>NUCLEOTIDE SEQUENCE [LARGE SCALE GENOMIC DNA]</scope>
    <source>
        <strain evidence="3 4">AJA232-27</strain>
    </source>
</reference>
<dbReference type="AlphaFoldDB" id="A0ABD3N7J6"/>
<evidence type="ECO:0000313" key="4">
    <source>
        <dbReference type="Proteomes" id="UP001530293"/>
    </source>
</evidence>
<keyword evidence="4" id="KW-1185">Reference proteome</keyword>
<accession>A0ABD3N7J6</accession>
<dbReference type="InterPro" id="IPR013763">
    <property type="entry name" value="Cyclin-like_dom"/>
</dbReference>
<dbReference type="InterPro" id="IPR006671">
    <property type="entry name" value="Cyclin_N"/>
</dbReference>
<protein>
    <recommendedName>
        <fullName evidence="2">Cyclin-like domain-containing protein</fullName>
    </recommendedName>
</protein>
<dbReference type="Gene3D" id="1.10.472.10">
    <property type="entry name" value="Cyclin-like"/>
    <property type="match status" value="2"/>
</dbReference>
<organism evidence="3 4">
    <name type="scientific">Discostella pseudostelligera</name>
    <dbReference type="NCBI Taxonomy" id="259834"/>
    <lineage>
        <taxon>Eukaryota</taxon>
        <taxon>Sar</taxon>
        <taxon>Stramenopiles</taxon>
        <taxon>Ochrophyta</taxon>
        <taxon>Bacillariophyta</taxon>
        <taxon>Coscinodiscophyceae</taxon>
        <taxon>Thalassiosirophycidae</taxon>
        <taxon>Stephanodiscales</taxon>
        <taxon>Stephanodiscaceae</taxon>
        <taxon>Discostella</taxon>
    </lineage>
</organism>
<comment type="caution">
    <text evidence="3">The sequence shown here is derived from an EMBL/GenBank/DDBJ whole genome shotgun (WGS) entry which is preliminary data.</text>
</comment>
<proteinExistence type="inferred from homology"/>
<dbReference type="InterPro" id="IPR036915">
    <property type="entry name" value="Cyclin-like_sf"/>
</dbReference>
<dbReference type="SUPFAM" id="SSF47954">
    <property type="entry name" value="Cyclin-like"/>
    <property type="match status" value="2"/>
</dbReference>
<keyword evidence="1" id="KW-0195">Cyclin</keyword>
<sequence>SISLCTTHCAPPYIRSTSPPTPTAITMEGTKATNTSIIDSTLHTILPPPSVAQQWRSTTPSSLEGISPKLEFLHRLHGTSLLQDACTLLHLSPSTYATSTTIFHHFYHRVSLTKYDVWSTSLACLLLATKLEEEARSIRTIIITFTHIYRRRRLRINDDMDISYGYADCEVLASTFTDTEKENVLRSGNRAIIMAAGGKVYSIWKERLMKMEYVILSAFGFTLFWVSEVHSHKFLLYFCRVLETDAKDGRKNDDGVGDGSNGSGGSSGIAQKAWNYCNDSCSLDLCVRFDPEVIACAAILMASSHHNVNLPLLPRPWWEAFIGTNRGQDLSIVCNAILALSDETNMDIRRSKHTFIPSLMKRLSFNDPDSYLWSVSD</sequence>
<dbReference type="EMBL" id="JALLBG020000017">
    <property type="protein sequence ID" value="KAL3772044.1"/>
    <property type="molecule type" value="Genomic_DNA"/>
</dbReference>
<comment type="similarity">
    <text evidence="1">Belongs to the cyclin family.</text>
</comment>
<dbReference type="Pfam" id="PF00134">
    <property type="entry name" value="Cyclin_N"/>
    <property type="match status" value="1"/>
</dbReference>
<dbReference type="PANTHER" id="PTHR10026">
    <property type="entry name" value="CYCLIN"/>
    <property type="match status" value="1"/>
</dbReference>
<gene>
    <name evidence="3" type="ORF">ACHAWU_008066</name>
</gene>
<name>A0ABD3N7J6_9STRA</name>
<dbReference type="Proteomes" id="UP001530293">
    <property type="component" value="Unassembled WGS sequence"/>
</dbReference>
<evidence type="ECO:0000256" key="1">
    <source>
        <dbReference type="RuleBase" id="RU000383"/>
    </source>
</evidence>
<evidence type="ECO:0000313" key="3">
    <source>
        <dbReference type="EMBL" id="KAL3772044.1"/>
    </source>
</evidence>
<dbReference type="SMART" id="SM00385">
    <property type="entry name" value="CYCLIN"/>
    <property type="match status" value="2"/>
</dbReference>
<evidence type="ECO:0000259" key="2">
    <source>
        <dbReference type="SMART" id="SM00385"/>
    </source>
</evidence>
<feature type="non-terminal residue" evidence="3">
    <location>
        <position position="1"/>
    </location>
</feature>